<dbReference type="Proteomes" id="UP000591131">
    <property type="component" value="Unassembled WGS sequence"/>
</dbReference>
<feature type="region of interest" description="Disordered" evidence="1">
    <location>
        <begin position="1"/>
        <end position="95"/>
    </location>
</feature>
<dbReference type="AlphaFoldDB" id="A0A7J6MBG5"/>
<comment type="caution">
    <text evidence="2">The sequence shown here is derived from an EMBL/GenBank/DDBJ whole genome shotgun (WGS) entry which is preliminary data.</text>
</comment>
<keyword evidence="3" id="KW-1185">Reference proteome</keyword>
<protein>
    <submittedName>
        <fullName evidence="2">Uncharacterized protein</fullName>
    </submittedName>
</protein>
<dbReference type="EMBL" id="JAAPAO010000185">
    <property type="protein sequence ID" value="KAF4668726.1"/>
    <property type="molecule type" value="Genomic_DNA"/>
</dbReference>
<accession>A0A7J6MBG5</accession>
<gene>
    <name evidence="2" type="ORF">FOL47_002901</name>
</gene>
<name>A0A7J6MBG5_PERCH</name>
<proteinExistence type="predicted"/>
<evidence type="ECO:0000313" key="3">
    <source>
        <dbReference type="Proteomes" id="UP000591131"/>
    </source>
</evidence>
<evidence type="ECO:0000313" key="2">
    <source>
        <dbReference type="EMBL" id="KAF4668726.1"/>
    </source>
</evidence>
<reference evidence="2 3" key="1">
    <citation type="submission" date="2020-04" db="EMBL/GenBank/DDBJ databases">
        <title>Perkinsus chesapeaki whole genome sequence.</title>
        <authorList>
            <person name="Bogema D.R."/>
        </authorList>
    </citation>
    <scope>NUCLEOTIDE SEQUENCE [LARGE SCALE GENOMIC DNA]</scope>
    <source>
        <strain evidence="2">ATCC PRA-425</strain>
    </source>
</reference>
<feature type="compositionally biased region" description="Polar residues" evidence="1">
    <location>
        <begin position="69"/>
        <end position="86"/>
    </location>
</feature>
<evidence type="ECO:0000256" key="1">
    <source>
        <dbReference type="SAM" id="MobiDB-lite"/>
    </source>
</evidence>
<organism evidence="2 3">
    <name type="scientific">Perkinsus chesapeaki</name>
    <name type="common">Clam parasite</name>
    <name type="synonym">Perkinsus andrewsi</name>
    <dbReference type="NCBI Taxonomy" id="330153"/>
    <lineage>
        <taxon>Eukaryota</taxon>
        <taxon>Sar</taxon>
        <taxon>Alveolata</taxon>
        <taxon>Perkinsozoa</taxon>
        <taxon>Perkinsea</taxon>
        <taxon>Perkinsida</taxon>
        <taxon>Perkinsidae</taxon>
        <taxon>Perkinsus</taxon>
    </lineage>
</organism>
<sequence>MGLGKRSQHQSYPHSSTKEPPRKRVRQHSAGDAESGDLSKPGRSMNMPLRADKGITRMSPHKGIPGTTGVHQGSATGPGPSGNQLHPKSLYHPSHPLRVNELQTGTATDNALDLEDIDVDNWNGQPDMADEILDSAKADSIVNPSSTGMSSKHIGGQVVQHDNSYNEILSYLKDETAPKGSGSSSVLLDFNTEALPDYDSMLENILDLKDEAEQRRP</sequence>